<reference evidence="1 2" key="1">
    <citation type="submission" date="2024-01" db="EMBL/GenBank/DDBJ databases">
        <title>Genome assemblies of Stephania.</title>
        <authorList>
            <person name="Yang L."/>
        </authorList>
    </citation>
    <scope>NUCLEOTIDE SEQUENCE [LARGE SCALE GENOMIC DNA]</scope>
    <source>
        <strain evidence="1">QJT</strain>
        <tissue evidence="1">Leaf</tissue>
    </source>
</reference>
<organism evidence="1 2">
    <name type="scientific">Stephania japonica</name>
    <dbReference type="NCBI Taxonomy" id="461633"/>
    <lineage>
        <taxon>Eukaryota</taxon>
        <taxon>Viridiplantae</taxon>
        <taxon>Streptophyta</taxon>
        <taxon>Embryophyta</taxon>
        <taxon>Tracheophyta</taxon>
        <taxon>Spermatophyta</taxon>
        <taxon>Magnoliopsida</taxon>
        <taxon>Ranunculales</taxon>
        <taxon>Menispermaceae</taxon>
        <taxon>Menispermoideae</taxon>
        <taxon>Cissampelideae</taxon>
        <taxon>Stephania</taxon>
    </lineage>
</organism>
<sequence length="58" mass="6735">MLKVTHVVSHKKLDCIFSDHRINLEIRNAHKISTTHINANLMSGNATIYMQKFREKAE</sequence>
<evidence type="ECO:0000313" key="2">
    <source>
        <dbReference type="Proteomes" id="UP001417504"/>
    </source>
</evidence>
<keyword evidence="2" id="KW-1185">Reference proteome</keyword>
<protein>
    <submittedName>
        <fullName evidence="1">Uncharacterized protein</fullName>
    </submittedName>
</protein>
<comment type="caution">
    <text evidence="1">The sequence shown here is derived from an EMBL/GenBank/DDBJ whole genome shotgun (WGS) entry which is preliminary data.</text>
</comment>
<gene>
    <name evidence="1" type="ORF">Sjap_015153</name>
</gene>
<evidence type="ECO:0000313" key="1">
    <source>
        <dbReference type="EMBL" id="KAK9116206.1"/>
    </source>
</evidence>
<proteinExistence type="predicted"/>
<dbReference type="EMBL" id="JBBNAE010000006">
    <property type="protein sequence ID" value="KAK9116206.1"/>
    <property type="molecule type" value="Genomic_DNA"/>
</dbReference>
<name>A0AAP0IK66_9MAGN</name>
<dbReference type="AlphaFoldDB" id="A0AAP0IK66"/>
<accession>A0AAP0IK66</accession>
<dbReference type="Proteomes" id="UP001417504">
    <property type="component" value="Unassembled WGS sequence"/>
</dbReference>